<sequence length="754" mass="85387">RVRYRRDLSPVGFVVKHEISYEQVVLRVSSVSWGLVSSVLESGVVSSVLGCDLWAVQWWCPARFQVAGVPPSARITVVYGRLVGIGGLSSFQVVLNLSLSWYLPGDGRLAWRICLSGLIELSLWHRRMAILESQPPSFGPQRWQSFNGFHRCPFGISVSHPSVVASHLILGGSVLGQLLCRFRRLHRTMCGFESSRGFLAKARWFARSSGTSYSGSDTGSPGIRGNEENLTFSWSSSMVENSNQFLKISKYKLAECASSLYSFISKHTTMEKSLLSECKQSSSLFFLALFNLFLISLGRWVSSARIFLSRFLPLLQHHQRVRNQDQTVITNIEEQEEEDEDDYLSREDAEMVMRSLGLSADQESDELQERYSSKEMSSLFEEKEASLEEVKQAFDVFDENRDGFIDATELQRVLTILGFKEGSYLENCSVMIRSLDGNKDGRIDFNGFVKFMENSFLSELRFDTNQSKFPALSVFRSSPRFLLSGSPCFDLYSKGFKMSISRAPLMNLVRLKGTPILEQLLLEERLLRASTDNWCIVNDGTNVPTIVMGMSGKPSQLLEVGPVIKDRIPVIKRFTGGGTVIVDKSTLFVSLICNKDDVPSVQPYPRSVMAWSGSLYGEVFEGVDGFHLRENDYVFGDRKFGGNAQSIIRNRWIHHTSFLWDYNVRNMAYLKLPSKVPQYRLERDHTEFVCRMKDYIERSDFVEKTVKAVGNQFAMKEVNIEDIDSYAKGEHVKSTRLLTMEELQEAMASTAQSA</sequence>
<dbReference type="SUPFAM" id="SSF55681">
    <property type="entry name" value="Class II aaRS and biotin synthetases"/>
    <property type="match status" value="1"/>
</dbReference>
<dbReference type="Pfam" id="PF21948">
    <property type="entry name" value="LplA-B_cat"/>
    <property type="match status" value="1"/>
</dbReference>
<dbReference type="PANTHER" id="PTHR43506:SF1">
    <property type="entry name" value="BPL_LPL CATALYTIC DOMAIN-CONTAINING PROTEIN"/>
    <property type="match status" value="1"/>
</dbReference>
<feature type="domain" description="EF-hand" evidence="2">
    <location>
        <begin position="423"/>
        <end position="458"/>
    </location>
</feature>
<keyword evidence="1" id="KW-0106">Calcium</keyword>
<evidence type="ECO:0000259" key="3">
    <source>
        <dbReference type="PROSITE" id="PS51733"/>
    </source>
</evidence>
<reference evidence="4 5" key="1">
    <citation type="submission" date="2021-05" db="EMBL/GenBank/DDBJ databases">
        <title>Genome Assembly of Synthetic Allotetraploid Brassica napus Reveals Homoeologous Exchanges between Subgenomes.</title>
        <authorList>
            <person name="Davis J.T."/>
        </authorList>
    </citation>
    <scope>NUCLEOTIDE SEQUENCE [LARGE SCALE GENOMIC DNA]</scope>
    <source>
        <strain evidence="5">cv. Da-Ae</strain>
        <tissue evidence="4">Seedling</tissue>
    </source>
</reference>
<keyword evidence="5" id="KW-1185">Reference proteome</keyword>
<evidence type="ECO:0000313" key="4">
    <source>
        <dbReference type="EMBL" id="KAH0869892.1"/>
    </source>
</evidence>
<dbReference type="PROSITE" id="PS51733">
    <property type="entry name" value="BPL_LPL_CATALYTIC"/>
    <property type="match status" value="1"/>
</dbReference>
<dbReference type="PROSITE" id="PS50222">
    <property type="entry name" value="EF_HAND_2"/>
    <property type="match status" value="2"/>
</dbReference>
<dbReference type="InterPro" id="IPR011992">
    <property type="entry name" value="EF-hand-dom_pair"/>
</dbReference>
<comment type="caution">
    <text evidence="4">The sequence shown here is derived from an EMBL/GenBank/DDBJ whole genome shotgun (WGS) entry which is preliminary data.</text>
</comment>
<dbReference type="Gene3D" id="3.30.930.10">
    <property type="entry name" value="Bira Bifunctional Protein, Domain 2"/>
    <property type="match status" value="1"/>
</dbReference>
<gene>
    <name evidence="4" type="ORF">HID58_076914</name>
</gene>
<dbReference type="PANTHER" id="PTHR43506">
    <property type="entry name" value="BIOTIN/LIPOATE A/B PROTEIN LIGASE FAMILY"/>
    <property type="match status" value="1"/>
</dbReference>
<proteinExistence type="predicted"/>
<dbReference type="EMBL" id="JAGKQM010000017">
    <property type="protein sequence ID" value="KAH0869892.1"/>
    <property type="molecule type" value="Genomic_DNA"/>
</dbReference>
<evidence type="ECO:0000256" key="1">
    <source>
        <dbReference type="ARBA" id="ARBA00022837"/>
    </source>
</evidence>
<dbReference type="InterPro" id="IPR045864">
    <property type="entry name" value="aa-tRNA-synth_II/BPL/LPL"/>
</dbReference>
<dbReference type="InterPro" id="IPR004143">
    <property type="entry name" value="BPL_LPL_catalytic"/>
</dbReference>
<dbReference type="InterPro" id="IPR053264">
    <property type="entry name" value="Lipoate-ligase_2_inactive"/>
</dbReference>
<feature type="domain" description="BPL/LPL catalytic" evidence="3">
    <location>
        <begin position="531"/>
        <end position="717"/>
    </location>
</feature>
<dbReference type="InterPro" id="IPR002048">
    <property type="entry name" value="EF_hand_dom"/>
</dbReference>
<name>A0ABQ7YQG0_BRANA</name>
<dbReference type="Proteomes" id="UP000824890">
    <property type="component" value="Unassembled WGS sequence"/>
</dbReference>
<feature type="non-terminal residue" evidence="4">
    <location>
        <position position="1"/>
    </location>
</feature>
<dbReference type="Pfam" id="PF13499">
    <property type="entry name" value="EF-hand_7"/>
    <property type="match status" value="1"/>
</dbReference>
<evidence type="ECO:0000313" key="5">
    <source>
        <dbReference type="Proteomes" id="UP000824890"/>
    </source>
</evidence>
<dbReference type="SMART" id="SM00054">
    <property type="entry name" value="EFh"/>
    <property type="match status" value="2"/>
</dbReference>
<dbReference type="SUPFAM" id="SSF47473">
    <property type="entry name" value="EF-hand"/>
    <property type="match status" value="1"/>
</dbReference>
<feature type="domain" description="EF-hand" evidence="2">
    <location>
        <begin position="385"/>
        <end position="420"/>
    </location>
</feature>
<evidence type="ECO:0000259" key="2">
    <source>
        <dbReference type="PROSITE" id="PS50222"/>
    </source>
</evidence>
<accession>A0ABQ7YQG0</accession>
<dbReference type="CDD" id="cd00051">
    <property type="entry name" value="EFh"/>
    <property type="match status" value="1"/>
</dbReference>
<dbReference type="InterPro" id="IPR018247">
    <property type="entry name" value="EF_Hand_1_Ca_BS"/>
</dbReference>
<organism evidence="4 5">
    <name type="scientific">Brassica napus</name>
    <name type="common">Rape</name>
    <dbReference type="NCBI Taxonomy" id="3708"/>
    <lineage>
        <taxon>Eukaryota</taxon>
        <taxon>Viridiplantae</taxon>
        <taxon>Streptophyta</taxon>
        <taxon>Embryophyta</taxon>
        <taxon>Tracheophyta</taxon>
        <taxon>Spermatophyta</taxon>
        <taxon>Magnoliopsida</taxon>
        <taxon>eudicotyledons</taxon>
        <taxon>Gunneridae</taxon>
        <taxon>Pentapetalae</taxon>
        <taxon>rosids</taxon>
        <taxon>malvids</taxon>
        <taxon>Brassicales</taxon>
        <taxon>Brassicaceae</taxon>
        <taxon>Brassiceae</taxon>
        <taxon>Brassica</taxon>
    </lineage>
</organism>
<dbReference type="Gene3D" id="1.10.238.10">
    <property type="entry name" value="EF-hand"/>
    <property type="match status" value="1"/>
</dbReference>
<dbReference type="PROSITE" id="PS00018">
    <property type="entry name" value="EF_HAND_1"/>
    <property type="match status" value="1"/>
</dbReference>
<protein>
    <submittedName>
        <fullName evidence="4">Uncharacterized protein</fullName>
    </submittedName>
</protein>